<reference evidence="5 6" key="1">
    <citation type="submission" date="2018-02" db="EMBL/GenBank/DDBJ databases">
        <title>Genomic Encyclopedia of Archaeal and Bacterial Type Strains, Phase II (KMG-II): from individual species to whole genera.</title>
        <authorList>
            <person name="Goeker M."/>
        </authorList>
    </citation>
    <scope>NUCLEOTIDE SEQUENCE [LARGE SCALE GENOMIC DNA]</scope>
    <source>
        <strain evidence="5 6">DSM 3808</strain>
    </source>
</reference>
<dbReference type="EMBL" id="PTJA01000005">
    <property type="protein sequence ID" value="PPK80939.1"/>
    <property type="molecule type" value="Genomic_DNA"/>
</dbReference>
<dbReference type="SUPFAM" id="SSF55073">
    <property type="entry name" value="Nucleotide cyclase"/>
    <property type="match status" value="1"/>
</dbReference>
<feature type="domain" description="PAS" evidence="1">
    <location>
        <begin position="1009"/>
        <end position="1062"/>
    </location>
</feature>
<dbReference type="AlphaFoldDB" id="A0A2S6HT47"/>
<dbReference type="PANTHER" id="PTHR44757">
    <property type="entry name" value="DIGUANYLATE CYCLASE DGCP"/>
    <property type="match status" value="1"/>
</dbReference>
<dbReference type="InterPro" id="IPR052155">
    <property type="entry name" value="Biofilm_reg_signaling"/>
</dbReference>
<dbReference type="Pfam" id="PF00563">
    <property type="entry name" value="EAL"/>
    <property type="match status" value="1"/>
</dbReference>
<dbReference type="InterPro" id="IPR001633">
    <property type="entry name" value="EAL_dom"/>
</dbReference>
<dbReference type="InterPro" id="IPR043128">
    <property type="entry name" value="Rev_trsase/Diguanyl_cyclase"/>
</dbReference>
<dbReference type="InterPro" id="IPR000700">
    <property type="entry name" value="PAS-assoc_C"/>
</dbReference>
<dbReference type="Pfam" id="PF00990">
    <property type="entry name" value="GGDEF"/>
    <property type="match status" value="1"/>
</dbReference>
<name>A0A2S6HT47_9FIRM</name>
<dbReference type="SMART" id="SM00086">
    <property type="entry name" value="PAC"/>
    <property type="match status" value="4"/>
</dbReference>
<dbReference type="Gene3D" id="3.30.450.20">
    <property type="entry name" value="PAS domain"/>
    <property type="match status" value="3"/>
</dbReference>
<protein>
    <submittedName>
        <fullName evidence="5">PAS domain S-box-containing protein/diguanylate cyclase (GGDEF)-like protein</fullName>
    </submittedName>
</protein>
<feature type="domain" description="EAL" evidence="3">
    <location>
        <begin position="415"/>
        <end position="670"/>
    </location>
</feature>
<dbReference type="InterPro" id="IPR001610">
    <property type="entry name" value="PAC"/>
</dbReference>
<dbReference type="Pfam" id="PF08447">
    <property type="entry name" value="PAS_3"/>
    <property type="match status" value="3"/>
</dbReference>
<evidence type="ECO:0000313" key="6">
    <source>
        <dbReference type="Proteomes" id="UP000237749"/>
    </source>
</evidence>
<feature type="domain" description="GGDEF" evidence="4">
    <location>
        <begin position="278"/>
        <end position="406"/>
    </location>
</feature>
<dbReference type="PROSITE" id="PS50887">
    <property type="entry name" value="GGDEF"/>
    <property type="match status" value="1"/>
</dbReference>
<sequence>MKRMSCENGEAGIYIIDQDYKIVYLNDMAKLYYPNLQVGMHCYQGIGVKSAPCTDCPWTGENSGPVISYNTASQAWMAISSGQIDWPGSENCRLIMSRPVDEKNKNLFYYLTESTVYDGLLELNFLANTYKVLFHDSEKLELSPEEGRLDQILTETLNFMVHPDEKQSFEEFWDLSSMASRLRDSDRVLRGEFRRKMPGDGYCWMNLILVLFRSGEEPDKDAIIMCYIQDIDERKKKDEEEERRLREIREETDSMTGLYRYGPFFEKADYLLKNTDSTGFFMVAIDIEHFKLFNEWYGEEEGDRFLIRIGDYLKEIEKFYSSVAGYMGGDDFVILIPEDLSVLEELEDVINIYAKQYGGNAGFMPAFGVYRVEDLSLPVSMMYDRAAIALNSVKGNYTKRVGWYDPGMKRKMESDQVLLSEIQRALEKKEFIFYAQPQCNMLTGRIIGLESLVRWQHPQRGVISPGEFIPLLEQNGFITYLDVYVWEMVCRQLSTWIKEGRRPIPISVNMSRMDIYAIDVVEKFKQLVSRYEIDPKYLEIEITESAYAEDYDLIRKVVEDLRRAGFPVFMDDFGSGYSSLNMLKDVNVDVIKIDTKFLDMNENSKGRGMGILETIVRMARVMQLKVIAEGVEEKEQVDFLINIGCIYGQGFYYHEPLPVHVLEKLLDEDNNLDYRGIQARQLKQLKLEDLFNENIISEAMLNNMLGAIALYEIYEDRCEILRVNEEYYRVTGDNPIDMEERKRYVLNKVYREDMDWVLNIFEEAYNNPLQGAEGTFRRYRTSGELMWVHLRVFFLREQDDHRLYYGAVRDATEQMEQRQKLKDSQNMLRDVLKIAGKNISFNNIAEENQWAASAVFAQMAPGGLIGVYCDKGLPLYFANNEMLRILNYDSYEEFARETDGLGRNLLHPEDLNMIQGNTLRFMAPGMEYTFRHRLRKKDGTWLWMVAKGRVVQAEDGRFAIVSACMDITDTVLAQKRLQEANRTLRFKNDELEFLSSGMLGGYYRCRKTGDMEFLYTSPRFLEILGYSSNELNELFQNRLLNMIHPGDREKIRLMTETLSPDESLKGVEYRILTRNGYKWILCHSRLSVKSGDSFLYGVMLDIEELGELYSQVEECRTPVLPEGVRFFQNRDAAVGRMQNYLSRHRFLTSGLLLFSFHGGSTYPAGNSARQVFLEQALFMKRFFREDDIMCLDGDFEILILCRNIKEEDMKVKCRRILKELRYQMMSQVSKALLPVRAGLTVIRVQDDDFEECYDRVKASLLKNALSTDQEL</sequence>
<feature type="domain" description="PAC" evidence="2">
    <location>
        <begin position="928"/>
        <end position="979"/>
    </location>
</feature>
<dbReference type="SUPFAM" id="SSF141868">
    <property type="entry name" value="EAL domain-like"/>
    <property type="match status" value="1"/>
</dbReference>
<dbReference type="CDD" id="cd01948">
    <property type="entry name" value="EAL"/>
    <property type="match status" value="1"/>
</dbReference>
<dbReference type="InterPro" id="IPR029787">
    <property type="entry name" value="Nucleotide_cyclase"/>
</dbReference>
<proteinExistence type="predicted"/>
<evidence type="ECO:0000313" key="5">
    <source>
        <dbReference type="EMBL" id="PPK80939.1"/>
    </source>
</evidence>
<dbReference type="InterPro" id="IPR000160">
    <property type="entry name" value="GGDEF_dom"/>
</dbReference>
<dbReference type="Gene3D" id="3.30.70.270">
    <property type="match status" value="1"/>
</dbReference>
<dbReference type="RefSeq" id="WP_104436928.1">
    <property type="nucleotide sequence ID" value="NZ_PTJA01000005.1"/>
</dbReference>
<dbReference type="InterPro" id="IPR035919">
    <property type="entry name" value="EAL_sf"/>
</dbReference>
<evidence type="ECO:0000259" key="3">
    <source>
        <dbReference type="PROSITE" id="PS50883"/>
    </source>
</evidence>
<evidence type="ECO:0000259" key="2">
    <source>
        <dbReference type="PROSITE" id="PS50113"/>
    </source>
</evidence>
<dbReference type="NCBIfam" id="TIGR00229">
    <property type="entry name" value="sensory_box"/>
    <property type="match status" value="2"/>
</dbReference>
<gene>
    <name evidence="5" type="ORF">BXY41_105158</name>
</gene>
<dbReference type="Gene3D" id="3.20.20.450">
    <property type="entry name" value="EAL domain"/>
    <property type="match status" value="1"/>
</dbReference>
<dbReference type="NCBIfam" id="TIGR00254">
    <property type="entry name" value="GGDEF"/>
    <property type="match status" value="1"/>
</dbReference>
<organism evidence="5 6">
    <name type="scientific">Lacrimispora xylanisolvens</name>
    <dbReference type="NCBI Taxonomy" id="384636"/>
    <lineage>
        <taxon>Bacteria</taxon>
        <taxon>Bacillati</taxon>
        <taxon>Bacillota</taxon>
        <taxon>Clostridia</taxon>
        <taxon>Lachnospirales</taxon>
        <taxon>Lachnospiraceae</taxon>
        <taxon>Lacrimispora</taxon>
    </lineage>
</organism>
<evidence type="ECO:0000259" key="4">
    <source>
        <dbReference type="PROSITE" id="PS50887"/>
    </source>
</evidence>
<dbReference type="OrthoDB" id="9796457at2"/>
<dbReference type="InterPro" id="IPR035965">
    <property type="entry name" value="PAS-like_dom_sf"/>
</dbReference>
<comment type="caution">
    <text evidence="5">The sequence shown here is derived from an EMBL/GenBank/DDBJ whole genome shotgun (WGS) entry which is preliminary data.</text>
</comment>
<feature type="domain" description="PAC" evidence="2">
    <location>
        <begin position="772"/>
        <end position="823"/>
    </location>
</feature>
<dbReference type="InterPro" id="IPR013655">
    <property type="entry name" value="PAS_fold_3"/>
</dbReference>
<dbReference type="PROSITE" id="PS50113">
    <property type="entry name" value="PAC"/>
    <property type="match status" value="2"/>
</dbReference>
<dbReference type="PANTHER" id="PTHR44757:SF2">
    <property type="entry name" value="BIOFILM ARCHITECTURE MAINTENANCE PROTEIN MBAA"/>
    <property type="match status" value="1"/>
</dbReference>
<accession>A0A2S6HT47</accession>
<dbReference type="Proteomes" id="UP000237749">
    <property type="component" value="Unassembled WGS sequence"/>
</dbReference>
<keyword evidence="6" id="KW-1185">Reference proteome</keyword>
<dbReference type="PROSITE" id="PS50883">
    <property type="entry name" value="EAL"/>
    <property type="match status" value="1"/>
</dbReference>
<dbReference type="CDD" id="cd00130">
    <property type="entry name" value="PAS"/>
    <property type="match status" value="2"/>
</dbReference>
<dbReference type="PROSITE" id="PS50112">
    <property type="entry name" value="PAS"/>
    <property type="match status" value="1"/>
</dbReference>
<dbReference type="SMART" id="SM00267">
    <property type="entry name" value="GGDEF"/>
    <property type="match status" value="1"/>
</dbReference>
<dbReference type="SMART" id="SM00052">
    <property type="entry name" value="EAL"/>
    <property type="match status" value="1"/>
</dbReference>
<evidence type="ECO:0000259" key="1">
    <source>
        <dbReference type="PROSITE" id="PS50112"/>
    </source>
</evidence>
<dbReference type="InterPro" id="IPR000014">
    <property type="entry name" value="PAS"/>
</dbReference>
<dbReference type="SUPFAM" id="SSF55785">
    <property type="entry name" value="PYP-like sensor domain (PAS domain)"/>
    <property type="match status" value="3"/>
</dbReference>